<dbReference type="Proteomes" id="UP001596096">
    <property type="component" value="Unassembled WGS sequence"/>
</dbReference>
<dbReference type="RefSeq" id="WP_219550653.1">
    <property type="nucleotide sequence ID" value="NZ_JBHSNW010000001.1"/>
</dbReference>
<dbReference type="EMBL" id="JBHSNW010000001">
    <property type="protein sequence ID" value="MFC5813602.1"/>
    <property type="molecule type" value="Genomic_DNA"/>
</dbReference>
<evidence type="ECO:0000313" key="2">
    <source>
        <dbReference type="Proteomes" id="UP001596096"/>
    </source>
</evidence>
<accession>A0ABW1BKL6</accession>
<evidence type="ECO:0008006" key="3">
    <source>
        <dbReference type="Google" id="ProtNLM"/>
    </source>
</evidence>
<organism evidence="1 2">
    <name type="scientific">Nonomuraea harbinensis</name>
    <dbReference type="NCBI Taxonomy" id="1286938"/>
    <lineage>
        <taxon>Bacteria</taxon>
        <taxon>Bacillati</taxon>
        <taxon>Actinomycetota</taxon>
        <taxon>Actinomycetes</taxon>
        <taxon>Streptosporangiales</taxon>
        <taxon>Streptosporangiaceae</taxon>
        <taxon>Nonomuraea</taxon>
    </lineage>
</organism>
<keyword evidence="2" id="KW-1185">Reference proteome</keyword>
<name>A0ABW1BKL6_9ACTN</name>
<proteinExistence type="predicted"/>
<evidence type="ECO:0000313" key="1">
    <source>
        <dbReference type="EMBL" id="MFC5813602.1"/>
    </source>
</evidence>
<gene>
    <name evidence="1" type="ORF">ACFPUY_00805</name>
</gene>
<protein>
    <recommendedName>
        <fullName evidence="3">EAL domain-containing protein</fullName>
    </recommendedName>
</protein>
<sequence>MRAPGAFTAFFDDAALFPPGDAPMAEAVPRHQEHRAAWYGDSVGPFVCPHGRLSELHHLPGGDGPALDIALTVPQGAAALAGAVAEATAHPRVRLRAVELPVAASTGDLSSLIAAAVPRDVIVYAEVAVDPDAVSALAGSGLRLKLRTGGLRAEDFPDEAALAAAVVRAVRCGIPFKLTAGLHRAIRHTDPVTGFEHHGFLNVLAATVAAWQGATEVTVAAVLACRDARTVAAACTPEQVSAARRSFTSFGTCSIGEPVADLSALRLLGGA</sequence>
<comment type="caution">
    <text evidence="1">The sequence shown here is derived from an EMBL/GenBank/DDBJ whole genome shotgun (WGS) entry which is preliminary data.</text>
</comment>
<reference evidence="2" key="1">
    <citation type="journal article" date="2019" name="Int. J. Syst. Evol. Microbiol.">
        <title>The Global Catalogue of Microorganisms (GCM) 10K type strain sequencing project: providing services to taxonomists for standard genome sequencing and annotation.</title>
        <authorList>
            <consortium name="The Broad Institute Genomics Platform"/>
            <consortium name="The Broad Institute Genome Sequencing Center for Infectious Disease"/>
            <person name="Wu L."/>
            <person name="Ma J."/>
        </authorList>
    </citation>
    <scope>NUCLEOTIDE SEQUENCE [LARGE SCALE GENOMIC DNA]</scope>
    <source>
        <strain evidence="2">CGMCC 4.7106</strain>
    </source>
</reference>